<keyword evidence="2" id="KW-1185">Reference proteome</keyword>
<evidence type="ECO:0008006" key="3">
    <source>
        <dbReference type="Google" id="ProtNLM"/>
    </source>
</evidence>
<dbReference type="Proteomes" id="UP000821853">
    <property type="component" value="Chromosome 5"/>
</dbReference>
<proteinExistence type="predicted"/>
<accession>A0A9J6GKG3</accession>
<evidence type="ECO:0000313" key="1">
    <source>
        <dbReference type="EMBL" id="KAH9374884.1"/>
    </source>
</evidence>
<dbReference type="VEuPathDB" id="VectorBase:HLOH_063887"/>
<gene>
    <name evidence="1" type="ORF">HPB48_004163</name>
</gene>
<dbReference type="EMBL" id="JABSTR010000007">
    <property type="protein sequence ID" value="KAH9374884.1"/>
    <property type="molecule type" value="Genomic_DNA"/>
</dbReference>
<dbReference type="AlphaFoldDB" id="A0A9J6GKG3"/>
<reference evidence="1 2" key="1">
    <citation type="journal article" date="2020" name="Cell">
        <title>Large-Scale Comparative Analyses of Tick Genomes Elucidate Their Genetic Diversity and Vector Capacities.</title>
        <authorList>
            <consortium name="Tick Genome and Microbiome Consortium (TIGMIC)"/>
            <person name="Jia N."/>
            <person name="Wang J."/>
            <person name="Shi W."/>
            <person name="Du L."/>
            <person name="Sun Y."/>
            <person name="Zhan W."/>
            <person name="Jiang J.F."/>
            <person name="Wang Q."/>
            <person name="Zhang B."/>
            <person name="Ji P."/>
            <person name="Bell-Sakyi L."/>
            <person name="Cui X.M."/>
            <person name="Yuan T.T."/>
            <person name="Jiang B.G."/>
            <person name="Yang W.F."/>
            <person name="Lam T.T."/>
            <person name="Chang Q.C."/>
            <person name="Ding S.J."/>
            <person name="Wang X.J."/>
            <person name="Zhu J.G."/>
            <person name="Ruan X.D."/>
            <person name="Zhao L."/>
            <person name="Wei J.T."/>
            <person name="Ye R.Z."/>
            <person name="Que T.C."/>
            <person name="Du C.H."/>
            <person name="Zhou Y.H."/>
            <person name="Cheng J.X."/>
            <person name="Dai P.F."/>
            <person name="Guo W.B."/>
            <person name="Han X.H."/>
            <person name="Huang E.J."/>
            <person name="Li L.F."/>
            <person name="Wei W."/>
            <person name="Gao Y.C."/>
            <person name="Liu J.Z."/>
            <person name="Shao H.Z."/>
            <person name="Wang X."/>
            <person name="Wang C.C."/>
            <person name="Yang T.C."/>
            <person name="Huo Q.B."/>
            <person name="Li W."/>
            <person name="Chen H.Y."/>
            <person name="Chen S.E."/>
            <person name="Zhou L.G."/>
            <person name="Ni X.B."/>
            <person name="Tian J.H."/>
            <person name="Sheng Y."/>
            <person name="Liu T."/>
            <person name="Pan Y.S."/>
            <person name="Xia L.Y."/>
            <person name="Li J."/>
            <person name="Zhao F."/>
            <person name="Cao W.C."/>
        </authorList>
    </citation>
    <scope>NUCLEOTIDE SEQUENCE [LARGE SCALE GENOMIC DNA]</scope>
    <source>
        <strain evidence="1">HaeL-2018</strain>
    </source>
</reference>
<organism evidence="1 2">
    <name type="scientific">Haemaphysalis longicornis</name>
    <name type="common">Bush tick</name>
    <dbReference type="NCBI Taxonomy" id="44386"/>
    <lineage>
        <taxon>Eukaryota</taxon>
        <taxon>Metazoa</taxon>
        <taxon>Ecdysozoa</taxon>
        <taxon>Arthropoda</taxon>
        <taxon>Chelicerata</taxon>
        <taxon>Arachnida</taxon>
        <taxon>Acari</taxon>
        <taxon>Parasitiformes</taxon>
        <taxon>Ixodida</taxon>
        <taxon>Ixodoidea</taxon>
        <taxon>Ixodidae</taxon>
        <taxon>Haemaphysalinae</taxon>
        <taxon>Haemaphysalis</taxon>
    </lineage>
</organism>
<evidence type="ECO:0000313" key="2">
    <source>
        <dbReference type="Proteomes" id="UP000821853"/>
    </source>
</evidence>
<sequence length="228" mass="25741">MVVPYVHGFKHNHKKIAPRQSVFVAFSAPEKAHQKCRRVSDQTKAEKCDKNHCSRYADCNSESRYYIPLLCRKVYTGQTGRCINDRAKEHAASLKTTSPGPLTFYCRDSRCTARIDEIGFTGRKHNRVSREIIEALSIDKKADTSHSSEGFFEAPPPELAHVALKSPVLRVYRQQACQKVDRTFPDVVAAVNGHRISGGKSTSWHCQQTGPLLLTGSWEQNMSIRLRI</sequence>
<dbReference type="OrthoDB" id="6509835at2759"/>
<protein>
    <recommendedName>
        <fullName evidence="3">Tick transposon</fullName>
    </recommendedName>
</protein>
<name>A0A9J6GKG3_HAELO</name>
<comment type="caution">
    <text evidence="1">The sequence shown here is derived from an EMBL/GenBank/DDBJ whole genome shotgun (WGS) entry which is preliminary data.</text>
</comment>